<organism evidence="3 4">
    <name type="scientific">Oopsacas minuta</name>
    <dbReference type="NCBI Taxonomy" id="111878"/>
    <lineage>
        <taxon>Eukaryota</taxon>
        <taxon>Metazoa</taxon>
        <taxon>Porifera</taxon>
        <taxon>Hexactinellida</taxon>
        <taxon>Hexasterophora</taxon>
        <taxon>Lyssacinosida</taxon>
        <taxon>Leucopsacidae</taxon>
        <taxon>Oopsacas</taxon>
    </lineage>
</organism>
<accession>A0AAV7JV07</accession>
<comment type="similarity">
    <text evidence="1">Belongs to the ubiquitin-activating E1 family.</text>
</comment>
<dbReference type="InterPro" id="IPR000594">
    <property type="entry name" value="ThiF_NAD_FAD-bd"/>
</dbReference>
<reference evidence="3 4" key="1">
    <citation type="journal article" date="2023" name="BMC Biol.">
        <title>The compact genome of the sponge Oopsacas minuta (Hexactinellida) is lacking key metazoan core genes.</title>
        <authorList>
            <person name="Santini S."/>
            <person name="Schenkelaars Q."/>
            <person name="Jourda C."/>
            <person name="Duchesne M."/>
            <person name="Belahbib H."/>
            <person name="Rocher C."/>
            <person name="Selva M."/>
            <person name="Riesgo A."/>
            <person name="Vervoort M."/>
            <person name="Leys S.P."/>
            <person name="Kodjabachian L."/>
            <person name="Le Bivic A."/>
            <person name="Borchiellini C."/>
            <person name="Claverie J.M."/>
            <person name="Renard E."/>
        </authorList>
    </citation>
    <scope>NUCLEOTIDE SEQUENCE [LARGE SCALE GENOMIC DNA]</scope>
    <source>
        <strain evidence="3">SPO-2</strain>
    </source>
</reference>
<dbReference type="SUPFAM" id="SSF69572">
    <property type="entry name" value="Activating enzymes of the ubiquitin-like proteins"/>
    <property type="match status" value="1"/>
</dbReference>
<evidence type="ECO:0000313" key="3">
    <source>
        <dbReference type="EMBL" id="KAI6652784.1"/>
    </source>
</evidence>
<proteinExistence type="inferred from homology"/>
<sequence length="356" mass="40063">MATDSQSSLDTREVTTSISQVQFSQAEAEVYDRQIRLWGVEAQKRLRSARVLVSGVCGLGAEIIKNLVLAGVKSVTILDHESYDPESVSGAGFLLYHGETGENIAKVAVTRCQELNPMVSVEAQQDRLDTKSNEFFSQFDIVCVTNANKSELIRVNQICRSLNVKFLCGDTFGFYGFMASDLLNHSYNEEVLKVKADTSLGNERKRRKMENEKFVEIHEEQFTPISNIFNHSWEHLTNKQILRLNYSVFILLALIEFKEQKNRGPKYETLESDSTELDEIATQLEKKHNLVREGKQKFIPRGLAKYTPMDLSPICAILGGVIAQEVIKGLSGKDQPLNNLFVYNGIDSNAIVEKIS</sequence>
<dbReference type="GO" id="GO:0019948">
    <property type="term" value="F:SUMO activating enzyme activity"/>
    <property type="evidence" value="ECO:0007669"/>
    <property type="project" value="TreeGrafter"/>
</dbReference>
<dbReference type="Gene3D" id="3.40.50.720">
    <property type="entry name" value="NAD(P)-binding Rossmann-like Domain"/>
    <property type="match status" value="1"/>
</dbReference>
<evidence type="ECO:0000256" key="1">
    <source>
        <dbReference type="ARBA" id="ARBA00005673"/>
    </source>
</evidence>
<dbReference type="GO" id="GO:0031510">
    <property type="term" value="C:SUMO activating enzyme complex"/>
    <property type="evidence" value="ECO:0007669"/>
    <property type="project" value="TreeGrafter"/>
</dbReference>
<dbReference type="AlphaFoldDB" id="A0AAV7JV07"/>
<evidence type="ECO:0000259" key="2">
    <source>
        <dbReference type="Pfam" id="PF00899"/>
    </source>
</evidence>
<protein>
    <submittedName>
        <fullName evidence="3">Enzyme subunit 1</fullName>
    </submittedName>
</protein>
<feature type="domain" description="THIF-type NAD/FAD binding fold" evidence="2">
    <location>
        <begin position="31"/>
        <end position="349"/>
    </location>
</feature>
<keyword evidence="4" id="KW-1185">Reference proteome</keyword>
<dbReference type="InterPro" id="IPR035985">
    <property type="entry name" value="Ubiquitin-activating_enz"/>
</dbReference>
<dbReference type="GO" id="GO:0016925">
    <property type="term" value="P:protein sumoylation"/>
    <property type="evidence" value="ECO:0007669"/>
    <property type="project" value="TreeGrafter"/>
</dbReference>
<dbReference type="Pfam" id="PF00899">
    <property type="entry name" value="ThiF"/>
    <property type="match status" value="1"/>
</dbReference>
<comment type="caution">
    <text evidence="3">The sequence shown here is derived from an EMBL/GenBank/DDBJ whole genome shotgun (WGS) entry which is preliminary data.</text>
</comment>
<dbReference type="Proteomes" id="UP001165289">
    <property type="component" value="Unassembled WGS sequence"/>
</dbReference>
<dbReference type="InterPro" id="IPR045886">
    <property type="entry name" value="ThiF/MoeB/HesA"/>
</dbReference>
<name>A0AAV7JV07_9METZ</name>
<gene>
    <name evidence="3" type="ORF">LOD99_4170</name>
</gene>
<dbReference type="GO" id="GO:0005737">
    <property type="term" value="C:cytoplasm"/>
    <property type="evidence" value="ECO:0007669"/>
    <property type="project" value="TreeGrafter"/>
</dbReference>
<dbReference type="EMBL" id="JAKMXF010000297">
    <property type="protein sequence ID" value="KAI6652784.1"/>
    <property type="molecule type" value="Genomic_DNA"/>
</dbReference>
<dbReference type="PANTHER" id="PTHR10953">
    <property type="entry name" value="UBIQUITIN-ACTIVATING ENZYME E1"/>
    <property type="match status" value="1"/>
</dbReference>
<evidence type="ECO:0000313" key="4">
    <source>
        <dbReference type="Proteomes" id="UP001165289"/>
    </source>
</evidence>
<dbReference type="PANTHER" id="PTHR10953:SF162">
    <property type="entry name" value="SUMO-ACTIVATING ENZYME SUBUNIT 1"/>
    <property type="match status" value="1"/>
</dbReference>